<protein>
    <submittedName>
        <fullName evidence="1">Uncharacterized protein</fullName>
    </submittedName>
</protein>
<evidence type="ECO:0000313" key="1">
    <source>
        <dbReference type="EMBL" id="GFE81058.1"/>
    </source>
</evidence>
<dbReference type="EMBL" id="BLJN01000003">
    <property type="protein sequence ID" value="GFE81058.1"/>
    <property type="molecule type" value="Genomic_DNA"/>
</dbReference>
<name>A0A829YDX7_9GAMM</name>
<dbReference type="Proteomes" id="UP000445000">
    <property type="component" value="Unassembled WGS sequence"/>
</dbReference>
<evidence type="ECO:0000313" key="2">
    <source>
        <dbReference type="Proteomes" id="UP000445000"/>
    </source>
</evidence>
<reference evidence="2" key="1">
    <citation type="submission" date="2020-01" db="EMBL/GenBank/DDBJ databases">
        <title>'Steroidobacter agaridevorans' sp. nov., agar-degrading bacteria isolated from rhizosphere soils.</title>
        <authorList>
            <person name="Ikenaga M."/>
            <person name="Kataoka M."/>
            <person name="Murouchi A."/>
            <person name="Katsuragi S."/>
            <person name="Sakai M."/>
        </authorList>
    </citation>
    <scope>NUCLEOTIDE SEQUENCE [LARGE SCALE GENOMIC DNA]</scope>
    <source>
        <strain evidence="2">YU21-B</strain>
    </source>
</reference>
<organism evidence="1 2">
    <name type="scientific">Steroidobacter agaridevorans</name>
    <dbReference type="NCBI Taxonomy" id="2695856"/>
    <lineage>
        <taxon>Bacteria</taxon>
        <taxon>Pseudomonadati</taxon>
        <taxon>Pseudomonadota</taxon>
        <taxon>Gammaproteobacteria</taxon>
        <taxon>Steroidobacterales</taxon>
        <taxon>Steroidobacteraceae</taxon>
        <taxon>Steroidobacter</taxon>
    </lineage>
</organism>
<keyword evidence="2" id="KW-1185">Reference proteome</keyword>
<comment type="caution">
    <text evidence="1">The sequence shown here is derived from an EMBL/GenBank/DDBJ whole genome shotgun (WGS) entry which is preliminary data.</text>
</comment>
<gene>
    <name evidence="1" type="ORF">GCM10011487_30580</name>
</gene>
<dbReference type="AlphaFoldDB" id="A0A829YDX7"/>
<sequence>MFPSHVLALLLVRDANNALTFQKGPGLRQKKTPLLSMQLACRSKISGECFAARGCSNVSLVLFATKCAVAGNVFPRLDLRCQSQFWSPPGREIGHKAGRWRYGPAPAVSRLTFAKNGNT</sequence>
<accession>A0A829YDX7</accession>
<proteinExistence type="predicted"/>